<dbReference type="Gene3D" id="1.25.40.10">
    <property type="entry name" value="Tetratricopeptide repeat domain"/>
    <property type="match status" value="2"/>
</dbReference>
<protein>
    <recommendedName>
        <fullName evidence="9">Pentacotripeptide-repeat region of PRORP domain-containing protein</fullName>
    </recommendedName>
</protein>
<dbReference type="Proteomes" id="UP000073492">
    <property type="component" value="Unassembled WGS sequence"/>
</dbReference>
<comment type="similarity">
    <text evidence="1">Belongs to the CCM1 family.</text>
</comment>
<dbReference type="EMBL" id="LFZO01000048">
    <property type="protein sequence ID" value="KXT15917.1"/>
    <property type="molecule type" value="Genomic_DNA"/>
</dbReference>
<dbReference type="AlphaFoldDB" id="A0A139IM86"/>
<organism evidence="7 8">
    <name type="scientific">Pseudocercospora musae</name>
    <dbReference type="NCBI Taxonomy" id="113226"/>
    <lineage>
        <taxon>Eukaryota</taxon>
        <taxon>Fungi</taxon>
        <taxon>Dikarya</taxon>
        <taxon>Ascomycota</taxon>
        <taxon>Pezizomycotina</taxon>
        <taxon>Dothideomycetes</taxon>
        <taxon>Dothideomycetidae</taxon>
        <taxon>Mycosphaerellales</taxon>
        <taxon>Mycosphaerellaceae</taxon>
        <taxon>Pseudocercospora</taxon>
    </lineage>
</organism>
<feature type="region of interest" description="Disordered" evidence="6">
    <location>
        <begin position="420"/>
        <end position="461"/>
    </location>
</feature>
<dbReference type="STRING" id="113226.A0A139IM86"/>
<feature type="region of interest" description="Disordered" evidence="6">
    <location>
        <begin position="51"/>
        <end position="116"/>
    </location>
</feature>
<feature type="compositionally biased region" description="Polar residues" evidence="6">
    <location>
        <begin position="92"/>
        <end position="101"/>
    </location>
</feature>
<dbReference type="PROSITE" id="PS51375">
    <property type="entry name" value="PPR"/>
    <property type="match status" value="2"/>
</dbReference>
<evidence type="ECO:0008006" key="9">
    <source>
        <dbReference type="Google" id="ProtNLM"/>
    </source>
</evidence>
<dbReference type="Pfam" id="PF13041">
    <property type="entry name" value="PPR_2"/>
    <property type="match status" value="1"/>
</dbReference>
<comment type="function">
    <text evidence="3">Regulates mitochondrial small subunit maturation by controlling 15S rRNA 5'-end processing. Localizes to the 5' precursor of the 15S rRNA in a position that is subsequently occupied by mS47 in the mature yeast mtSSU. Uses structure and sequence-specific RNA recognition, binding to a single-stranded region of the precursor and specifically recognizing bases -6 to -1. The exchange of Ccm1 for mS47 is coupled to the irreversible removal of precursor rRNA that is accompanied by conformational changes of the mitoribosomal proteins uS5m and mS26. These conformational changes signal completion of 5'-end rRNA processing through protection of the mature 5'-end of the 15S rRNA and stabilization of mS47. The removal of the 5' precursor together with the dissociation of Ccm1 may be catalyzed by the 5'-3' exoribonuclease Pet127. Involved in the specific removal of group I introns in mitochondrial encoded transcripts.</text>
</comment>
<dbReference type="NCBIfam" id="TIGR00756">
    <property type="entry name" value="PPR"/>
    <property type="match status" value="1"/>
</dbReference>
<evidence type="ECO:0000256" key="4">
    <source>
        <dbReference type="ARBA" id="ARBA00044511"/>
    </source>
</evidence>
<dbReference type="InterPro" id="IPR002885">
    <property type="entry name" value="PPR_rpt"/>
</dbReference>
<evidence type="ECO:0000256" key="3">
    <source>
        <dbReference type="ARBA" id="ARBA00044493"/>
    </source>
</evidence>
<evidence type="ECO:0000256" key="1">
    <source>
        <dbReference type="ARBA" id="ARBA00006192"/>
    </source>
</evidence>
<dbReference type="InterPro" id="IPR011990">
    <property type="entry name" value="TPR-like_helical_dom_sf"/>
</dbReference>
<dbReference type="PANTHER" id="PTHR47447">
    <property type="entry name" value="OS03G0856100 PROTEIN"/>
    <property type="match status" value="1"/>
</dbReference>
<accession>A0A139IM86</accession>
<reference evidence="7 8" key="1">
    <citation type="submission" date="2015-07" db="EMBL/GenBank/DDBJ databases">
        <title>Comparative genomics of the Sigatoka disease complex on banana suggests a link between parallel evolutionary changes in Pseudocercospora fijiensis and Pseudocercospora eumusae and increased virulence on the banana host.</title>
        <authorList>
            <person name="Chang T.-C."/>
            <person name="Salvucci A."/>
            <person name="Crous P.W."/>
            <person name="Stergiopoulos I."/>
        </authorList>
    </citation>
    <scope>NUCLEOTIDE SEQUENCE [LARGE SCALE GENOMIC DNA]</scope>
    <source>
        <strain evidence="7 8">CBS 116634</strain>
    </source>
</reference>
<gene>
    <name evidence="7" type="ORF">AC579_5519</name>
</gene>
<feature type="compositionally biased region" description="Polar residues" evidence="6">
    <location>
        <begin position="420"/>
        <end position="443"/>
    </location>
</feature>
<feature type="repeat" description="PPR" evidence="5">
    <location>
        <begin position="548"/>
        <end position="582"/>
    </location>
</feature>
<evidence type="ECO:0000256" key="2">
    <source>
        <dbReference type="ARBA" id="ARBA00022737"/>
    </source>
</evidence>
<comment type="caution">
    <text evidence="7">The sequence shown here is derived from an EMBL/GenBank/DDBJ whole genome shotgun (WGS) entry which is preliminary data.</text>
</comment>
<dbReference type="PANTHER" id="PTHR47447:SF17">
    <property type="entry name" value="OS12G0638900 PROTEIN"/>
    <property type="match status" value="1"/>
</dbReference>
<sequence>MSTPYVCVGCRKSLLARASLYARHEIRSFSRGASSQQGARVQPGFGAYFDGRGALNGSDQGGSTGRYSGRQLNPEQLLEEVDKPEQRRSGGMASSSHQNTPHVRDRDGPRPTASLHPELLKQVDAYIDRKLANDIRGAWSALQEMGKWCAQRPIRHIQALYNSDRPFLSASLWLLLQSVREWVKGLQQDNVQTNVASPCQVLQVMHGLNNTGAQLYSPALWILAHKISAVRFSEGGGDSLVIRQGREELVRMWRLCMGAHLTRQALGWRITEENRMQYASIAVRDNDWSFLPPTSVFTSWTADQRSRDMFGSMLGILVPQSRQDAFSDKGGHRNDFTSAAIATWDLLQTLPPVLYGGSPLYAPLATLLGAIVKHASAPRVPGLMLDTMKNSKSPEVVEGYRAMLARVNCEDLPAVMRQLKTTKPTKDTQMPTSSSGINHNVQESVEPDHNSTADPKLTSRHYDRSPETLSFAITQIKRLGRAREQQNLHAVEQLKNEILNHAKKFTTLKDRLPLEVYEHLMLAALSLRNAKLAVEIWNILPQLGYKPDLKTFTVMMQGAQTMGDVLGLEAFWQKMRSAGFRPDDHAWTVRIFGLLRNRRRLNRSVKMGIDALHQMGQEWLAAAQAKESQDRMLKGKKQQPRQATSPTDLLRKYSGPVDGVARPTVEIMNAAISGLAISKPDEIPNVFSWGRAFGIEPDLTTYNALLAQSMRRMQAEEALGILRQMQKRGIVADSTTWTVLLRALFGGDFLDRLDHVDQEAKTIAFIDSLKELGLPGIDEKAYAAIIDRLIKKYDNTPAAAAVYSHMVRSGRQPTAHIYTILMMSYFDRQPEPDFSAIETLWRQIQDQGRGFSGLVDTIFFDRMIEGYAKNHHLVGLKPMEDFLKHASTSGKQPGWGALGRVAQAYADREQWNKLRNLIDQVRIAQRENSGRFMRKGEDDFWKFVESTGILQGEGGSDGTRFRAKQRDSVLVRAAQNEVHDALAAS</sequence>
<keyword evidence="8" id="KW-1185">Reference proteome</keyword>
<keyword evidence="2" id="KW-0677">Repeat</keyword>
<proteinExistence type="inferred from homology"/>
<feature type="repeat" description="PPR" evidence="5">
    <location>
        <begin position="698"/>
        <end position="732"/>
    </location>
</feature>
<evidence type="ECO:0000256" key="5">
    <source>
        <dbReference type="PROSITE-ProRule" id="PRU00708"/>
    </source>
</evidence>
<dbReference type="OrthoDB" id="185373at2759"/>
<comment type="subunit">
    <text evidence="4">Binds to mitochondrial small subunit 15S rRNA.</text>
</comment>
<evidence type="ECO:0000256" key="6">
    <source>
        <dbReference type="SAM" id="MobiDB-lite"/>
    </source>
</evidence>
<evidence type="ECO:0000313" key="8">
    <source>
        <dbReference type="Proteomes" id="UP000073492"/>
    </source>
</evidence>
<evidence type="ECO:0000313" key="7">
    <source>
        <dbReference type="EMBL" id="KXT15917.1"/>
    </source>
</evidence>
<name>A0A139IM86_9PEZI</name>
<feature type="region of interest" description="Disordered" evidence="6">
    <location>
        <begin position="630"/>
        <end position="649"/>
    </location>
</feature>